<dbReference type="InterPro" id="IPR038770">
    <property type="entry name" value="Na+/solute_symporter_sf"/>
</dbReference>
<feature type="transmembrane region" description="Helical" evidence="13">
    <location>
        <begin position="789"/>
        <end position="813"/>
    </location>
</feature>
<keyword evidence="9 13" id="KW-1133">Transmembrane helix</keyword>
<keyword evidence="4" id="KW-1003">Cell membrane</keyword>
<evidence type="ECO:0000256" key="7">
    <source>
        <dbReference type="ARBA" id="ARBA00022771"/>
    </source>
</evidence>
<dbReference type="InterPro" id="IPR013083">
    <property type="entry name" value="Znf_RING/FYVE/PHD"/>
</dbReference>
<evidence type="ECO:0000256" key="5">
    <source>
        <dbReference type="ARBA" id="ARBA00022692"/>
    </source>
</evidence>
<organism evidence="15 16">
    <name type="scientific">Phytophthora rubi</name>
    <dbReference type="NCBI Taxonomy" id="129364"/>
    <lineage>
        <taxon>Eukaryota</taxon>
        <taxon>Sar</taxon>
        <taxon>Stramenopiles</taxon>
        <taxon>Oomycota</taxon>
        <taxon>Peronosporomycetes</taxon>
        <taxon>Peronosporales</taxon>
        <taxon>Peronosporaceae</taxon>
        <taxon>Phytophthora</taxon>
    </lineage>
</organism>
<evidence type="ECO:0000256" key="1">
    <source>
        <dbReference type="ARBA" id="ARBA00004651"/>
    </source>
</evidence>
<dbReference type="CDD" id="cd00065">
    <property type="entry name" value="FYVE_like_SF"/>
    <property type="match status" value="1"/>
</dbReference>
<dbReference type="Pfam" id="PF01363">
    <property type="entry name" value="FYVE"/>
    <property type="match status" value="1"/>
</dbReference>
<evidence type="ECO:0000256" key="2">
    <source>
        <dbReference type="ARBA" id="ARBA00010110"/>
    </source>
</evidence>
<feature type="transmembrane region" description="Helical" evidence="13">
    <location>
        <begin position="511"/>
        <end position="529"/>
    </location>
</feature>
<dbReference type="InterPro" id="IPR007461">
    <property type="entry name" value="Ysc84_actin-binding"/>
</dbReference>
<feature type="transmembrane region" description="Helical" evidence="13">
    <location>
        <begin position="699"/>
        <end position="715"/>
    </location>
</feature>
<comment type="caution">
    <text evidence="15">The sequence shown here is derived from an EMBL/GenBank/DDBJ whole genome shotgun (WGS) entry which is preliminary data.</text>
</comment>
<evidence type="ECO:0000256" key="4">
    <source>
        <dbReference type="ARBA" id="ARBA00022475"/>
    </source>
</evidence>
<keyword evidence="3" id="KW-0813">Transport</keyword>
<dbReference type="InterPro" id="IPR017455">
    <property type="entry name" value="Znf_FYVE-rel"/>
</dbReference>
<keyword evidence="8" id="KW-0862">Zinc</keyword>
<comment type="similarity">
    <text evidence="2">Belongs to the arsenical resistance-3 (ACR3) (TC 2.A.59) family.</text>
</comment>
<evidence type="ECO:0000256" key="12">
    <source>
        <dbReference type="SAM" id="MobiDB-lite"/>
    </source>
</evidence>
<dbReference type="PANTHER" id="PTHR43057">
    <property type="entry name" value="ARSENITE EFFLUX TRANSPORTER"/>
    <property type="match status" value="1"/>
</dbReference>
<dbReference type="GO" id="GO:0015297">
    <property type="term" value="F:antiporter activity"/>
    <property type="evidence" value="ECO:0007669"/>
    <property type="project" value="InterPro"/>
</dbReference>
<keyword evidence="7 11" id="KW-0863">Zinc-finger</keyword>
<evidence type="ECO:0000256" key="11">
    <source>
        <dbReference type="PROSITE-ProRule" id="PRU00091"/>
    </source>
</evidence>
<dbReference type="GO" id="GO:0015105">
    <property type="term" value="F:arsenite transmembrane transporter activity"/>
    <property type="evidence" value="ECO:0007669"/>
    <property type="project" value="TreeGrafter"/>
</dbReference>
<sequence length="848" mass="90254">MPSCSLCGAQTPSGRFCSECGAPFAPNAQQQQQRTPPRFQEQMSFEERDQKSLLYQHHDSMPPAIPVVYVDGDGAVPARGDVRSSSASSASSNGGHETAGSGRRVLSSSSGSGILKGRYSDHPNCDVCALSFDVTKRRHQCRACGRYVCGNCSPLMLLIPEGAQIEGARGYDPSVPQRVCLHCSPELRPLQEDLVTRFAKANAETAPHEAKSRLHVPFSPSLEQECTNAADIIGNFFRNDSGASGDRSIPIAMLENAHGLAIMTIVKAGFLVVGKVGTGIVISRLPGGSWSAPSAIGTVGLGGGFEVGGEIVEAMIILGSPAAVQVFHSPQVNLGAGLGVAVGPYGRSAAAAAAVSSSGLNGNYSYSISKGLYAGVSLQGSVIATRNDLNRKFYGQDLEASALLGGAIGQPMAARPLYEALDRAMRGIQEHKEVLAERSRMMGPCRACSCQVFVAHVHQVWNKKCKTRNAGGSAGQLSALDRFLPLWILLSAGAGIGLGQLSAVHSFIESTTVGSMNLLVGAGLLAMMYPPLANVRWELVGAVFRDWRLLLLTTAQNWVAGPFLMFLLAAAFFHNDAGFMAGFSLVGCSRCIGMVMIWIALAGGDLELGAALVAVNSVWAMALYSFYASFFLSTMPSALGIHDDSQEQESLHISVSEVASNVGIYMGIPFVLGISGWVFLRRWKGNAWYFDEFTPRLDVVAVVALLFTIVVLFASQSQRITTTFGSVLFAMVPFMIYFVAMFTGSFFMSQTCGATHAQSVTLAFTATSNNYELSLGVAVATFGLDSDPAMMSVVAALIEIPTMLALVSLSLWLDKRPKKDEVEQRGKSVNQRSAIESKELVIESPVAV</sequence>
<accession>A0A6A3KFZ0</accession>
<evidence type="ECO:0000256" key="6">
    <source>
        <dbReference type="ARBA" id="ARBA00022723"/>
    </source>
</evidence>
<dbReference type="Gene3D" id="1.20.1530.20">
    <property type="match status" value="1"/>
</dbReference>
<comment type="subcellular location">
    <subcellularLocation>
        <location evidence="1">Cell membrane</location>
        <topology evidence="1">Multi-pass membrane protein</topology>
    </subcellularLocation>
</comment>
<dbReference type="Gene3D" id="3.30.40.10">
    <property type="entry name" value="Zinc/RING finger domain, C3HC4 (zinc finger)"/>
    <property type="match status" value="1"/>
</dbReference>
<keyword evidence="10 13" id="KW-0472">Membrane</keyword>
<evidence type="ECO:0000256" key="13">
    <source>
        <dbReference type="SAM" id="Phobius"/>
    </source>
</evidence>
<dbReference type="GO" id="GO:0005886">
    <property type="term" value="C:plasma membrane"/>
    <property type="evidence" value="ECO:0007669"/>
    <property type="project" value="UniProtKB-SubCell"/>
</dbReference>
<dbReference type="EMBL" id="QXFU01001299">
    <property type="protein sequence ID" value="KAE9005512.1"/>
    <property type="molecule type" value="Genomic_DNA"/>
</dbReference>
<feature type="transmembrane region" description="Helical" evidence="13">
    <location>
        <begin position="580"/>
        <end position="601"/>
    </location>
</feature>
<dbReference type="OrthoDB" id="443981at2759"/>
<evidence type="ECO:0000256" key="10">
    <source>
        <dbReference type="ARBA" id="ARBA00023136"/>
    </source>
</evidence>
<dbReference type="Pfam" id="PF01758">
    <property type="entry name" value="SBF"/>
    <property type="match status" value="1"/>
</dbReference>
<dbReference type="Pfam" id="PF04366">
    <property type="entry name" value="Ysc84"/>
    <property type="match status" value="1"/>
</dbReference>
<dbReference type="SMART" id="SM00064">
    <property type="entry name" value="FYVE"/>
    <property type="match status" value="1"/>
</dbReference>
<dbReference type="GO" id="GO:0015104">
    <property type="term" value="F:antimonite transmembrane transporter activity"/>
    <property type="evidence" value="ECO:0007669"/>
    <property type="project" value="TreeGrafter"/>
</dbReference>
<protein>
    <recommendedName>
        <fullName evidence="14">FYVE-type domain-containing protein</fullName>
    </recommendedName>
</protein>
<evidence type="ECO:0000259" key="14">
    <source>
        <dbReference type="PROSITE" id="PS50178"/>
    </source>
</evidence>
<feature type="region of interest" description="Disordered" evidence="12">
    <location>
        <begin position="79"/>
        <end position="110"/>
    </location>
</feature>
<feature type="region of interest" description="Disordered" evidence="12">
    <location>
        <begin position="20"/>
        <end position="49"/>
    </location>
</feature>
<keyword evidence="5 13" id="KW-0812">Transmembrane</keyword>
<feature type="domain" description="FYVE-type" evidence="14">
    <location>
        <begin position="119"/>
        <end position="188"/>
    </location>
</feature>
<dbReference type="InterPro" id="IPR000306">
    <property type="entry name" value="Znf_FYVE"/>
</dbReference>
<feature type="compositionally biased region" description="Low complexity" evidence="12">
    <location>
        <begin position="23"/>
        <end position="42"/>
    </location>
</feature>
<feature type="compositionally biased region" description="Low complexity" evidence="12">
    <location>
        <begin position="100"/>
        <end position="110"/>
    </location>
</feature>
<gene>
    <name evidence="15" type="ORF">PR002_g16741</name>
</gene>
<feature type="transmembrane region" description="Helical" evidence="13">
    <location>
        <begin position="483"/>
        <end position="504"/>
    </location>
</feature>
<feature type="transmembrane region" description="Helical" evidence="13">
    <location>
        <begin position="621"/>
        <end position="641"/>
    </location>
</feature>
<proteinExistence type="inferred from homology"/>
<dbReference type="GO" id="GO:0008270">
    <property type="term" value="F:zinc ion binding"/>
    <property type="evidence" value="ECO:0007669"/>
    <property type="project" value="UniProtKB-KW"/>
</dbReference>
<dbReference type="PROSITE" id="PS50178">
    <property type="entry name" value="ZF_FYVE"/>
    <property type="match status" value="1"/>
</dbReference>
<evidence type="ECO:0000256" key="9">
    <source>
        <dbReference type="ARBA" id="ARBA00022989"/>
    </source>
</evidence>
<dbReference type="AlphaFoldDB" id="A0A6A3KFZ0"/>
<keyword evidence="6" id="KW-0479">Metal-binding</keyword>
<evidence type="ECO:0000313" key="16">
    <source>
        <dbReference type="Proteomes" id="UP000435112"/>
    </source>
</evidence>
<reference evidence="15 16" key="1">
    <citation type="submission" date="2018-09" db="EMBL/GenBank/DDBJ databases">
        <title>Genomic investigation of the strawberry pathogen Phytophthora fragariae indicates pathogenicity is determined by transcriptional variation in three key races.</title>
        <authorList>
            <person name="Adams T.M."/>
            <person name="Armitage A.D."/>
            <person name="Sobczyk M.K."/>
            <person name="Bates H.J."/>
            <person name="Dunwell J.M."/>
            <person name="Nellist C.F."/>
            <person name="Harrison R.J."/>
        </authorList>
    </citation>
    <scope>NUCLEOTIDE SEQUENCE [LARGE SCALE GENOMIC DNA]</scope>
    <source>
        <strain evidence="15 16">SCRP324</strain>
    </source>
</reference>
<dbReference type="InterPro" id="IPR011011">
    <property type="entry name" value="Znf_FYVE_PHD"/>
</dbReference>
<feature type="transmembrane region" description="Helical" evidence="13">
    <location>
        <begin position="727"/>
        <end position="748"/>
    </location>
</feature>
<evidence type="ECO:0000256" key="3">
    <source>
        <dbReference type="ARBA" id="ARBA00022448"/>
    </source>
</evidence>
<evidence type="ECO:0000256" key="8">
    <source>
        <dbReference type="ARBA" id="ARBA00022833"/>
    </source>
</evidence>
<evidence type="ECO:0000313" key="15">
    <source>
        <dbReference type="EMBL" id="KAE9005512.1"/>
    </source>
</evidence>
<dbReference type="InterPro" id="IPR004706">
    <property type="entry name" value="Arsenical-R_Acr3"/>
</dbReference>
<dbReference type="SUPFAM" id="SSF57903">
    <property type="entry name" value="FYVE/PHD zinc finger"/>
    <property type="match status" value="1"/>
</dbReference>
<feature type="transmembrane region" description="Helical" evidence="13">
    <location>
        <begin position="662"/>
        <end position="679"/>
    </location>
</feature>
<dbReference type="Proteomes" id="UP000435112">
    <property type="component" value="Unassembled WGS sequence"/>
</dbReference>
<dbReference type="PANTHER" id="PTHR43057:SF1">
    <property type="entry name" value="ARSENICAL-RESISTANCE PROTEIN 3"/>
    <property type="match status" value="1"/>
</dbReference>
<feature type="transmembrane region" description="Helical" evidence="13">
    <location>
        <begin position="549"/>
        <end position="573"/>
    </location>
</feature>
<name>A0A6A3KFZ0_9STRA</name>
<dbReference type="NCBIfam" id="TIGR00832">
    <property type="entry name" value="acr3"/>
    <property type="match status" value="1"/>
</dbReference>
<dbReference type="InterPro" id="IPR002657">
    <property type="entry name" value="BilAc:Na_symport/Acr3"/>
</dbReference>